<comment type="caution">
    <text evidence="2">The sequence shown here is derived from an EMBL/GenBank/DDBJ whole genome shotgun (WGS) entry which is preliminary data.</text>
</comment>
<dbReference type="AlphaFoldDB" id="A0A3D2X4E7"/>
<gene>
    <name evidence="2" type="ORF">DHW61_05475</name>
</gene>
<evidence type="ECO:0000256" key="1">
    <source>
        <dbReference type="SAM" id="Coils"/>
    </source>
</evidence>
<dbReference type="Proteomes" id="UP000262969">
    <property type="component" value="Unassembled WGS sequence"/>
</dbReference>
<protein>
    <submittedName>
        <fullName evidence="2">Uncharacterized protein</fullName>
    </submittedName>
</protein>
<feature type="coiled-coil region" evidence="1">
    <location>
        <begin position="27"/>
        <end position="54"/>
    </location>
</feature>
<organism evidence="2 3">
    <name type="scientific">Lachnoclostridium phytofermentans</name>
    <dbReference type="NCBI Taxonomy" id="66219"/>
    <lineage>
        <taxon>Bacteria</taxon>
        <taxon>Bacillati</taxon>
        <taxon>Bacillota</taxon>
        <taxon>Clostridia</taxon>
        <taxon>Lachnospirales</taxon>
        <taxon>Lachnospiraceae</taxon>
    </lineage>
</organism>
<evidence type="ECO:0000313" key="3">
    <source>
        <dbReference type="Proteomes" id="UP000262969"/>
    </source>
</evidence>
<proteinExistence type="predicted"/>
<reference evidence="2 3" key="1">
    <citation type="journal article" date="2018" name="Nat. Biotechnol.">
        <title>A standardized bacterial taxonomy based on genome phylogeny substantially revises the tree of life.</title>
        <authorList>
            <person name="Parks D.H."/>
            <person name="Chuvochina M."/>
            <person name="Waite D.W."/>
            <person name="Rinke C."/>
            <person name="Skarshewski A."/>
            <person name="Chaumeil P.A."/>
            <person name="Hugenholtz P."/>
        </authorList>
    </citation>
    <scope>NUCLEOTIDE SEQUENCE [LARGE SCALE GENOMIC DNA]</scope>
    <source>
        <strain evidence="2">UBA11728</strain>
    </source>
</reference>
<evidence type="ECO:0000313" key="2">
    <source>
        <dbReference type="EMBL" id="HCL01856.1"/>
    </source>
</evidence>
<dbReference type="EMBL" id="DPVV01000186">
    <property type="protein sequence ID" value="HCL01856.1"/>
    <property type="molecule type" value="Genomic_DNA"/>
</dbReference>
<keyword evidence="1" id="KW-0175">Coiled coil</keyword>
<sequence>MNEALIVALLSLVGTAFGSVAGIMTANKLTNYRIEQLEKKVEKHNNVVERVFRLEEKDAVHDEQLKVVNHRIADIEKVC</sequence>
<accession>A0A3D2X4E7</accession>
<name>A0A3D2X4E7_9FIRM</name>